<keyword evidence="3" id="KW-1185">Reference proteome</keyword>
<gene>
    <name evidence="2" type="ORF">KG103_02585</name>
</gene>
<dbReference type="InterPro" id="IPR012337">
    <property type="entry name" value="RNaseH-like_sf"/>
</dbReference>
<dbReference type="InterPro" id="IPR001584">
    <property type="entry name" value="Integrase_cat-core"/>
</dbReference>
<dbReference type="SUPFAM" id="SSF53098">
    <property type="entry name" value="Ribonuclease H-like"/>
    <property type="match status" value="1"/>
</dbReference>
<dbReference type="Proteomes" id="UP000677804">
    <property type="component" value="Chromosome"/>
</dbReference>
<protein>
    <submittedName>
        <fullName evidence="2">Transposase family protein</fullName>
    </submittedName>
</protein>
<name>A0ABX8D7L8_9CELL</name>
<feature type="domain" description="Integrase catalytic" evidence="1">
    <location>
        <begin position="1"/>
        <end position="119"/>
    </location>
</feature>
<evidence type="ECO:0000313" key="3">
    <source>
        <dbReference type="Proteomes" id="UP000677804"/>
    </source>
</evidence>
<sequence length="119" mass="13111">MPLTDGTDTEVLMFFDDHSRFVLACAAHHRGRGPDVVATFRAAISDNGVPAAVLSDNGMVFTTRLAGGRGGRNAFQSELARLHVEQRTFRPNHPTTCGKVERVQQTLKKWLATRPPPRT</sequence>
<evidence type="ECO:0000259" key="1">
    <source>
        <dbReference type="PROSITE" id="PS50994"/>
    </source>
</evidence>
<organism evidence="2 3">
    <name type="scientific">Cellulomonas wangleii</name>
    <dbReference type="NCBI Taxonomy" id="2816956"/>
    <lineage>
        <taxon>Bacteria</taxon>
        <taxon>Bacillati</taxon>
        <taxon>Actinomycetota</taxon>
        <taxon>Actinomycetes</taxon>
        <taxon>Micrococcales</taxon>
        <taxon>Cellulomonadaceae</taxon>
        <taxon>Cellulomonas</taxon>
    </lineage>
</organism>
<dbReference type="EMBL" id="CP074405">
    <property type="protein sequence ID" value="QVI62845.1"/>
    <property type="molecule type" value="Genomic_DNA"/>
</dbReference>
<evidence type="ECO:0000313" key="2">
    <source>
        <dbReference type="EMBL" id="QVI62845.1"/>
    </source>
</evidence>
<dbReference type="Pfam" id="PF00665">
    <property type="entry name" value="rve"/>
    <property type="match status" value="1"/>
</dbReference>
<dbReference type="Gene3D" id="3.30.420.10">
    <property type="entry name" value="Ribonuclease H-like superfamily/Ribonuclease H"/>
    <property type="match status" value="1"/>
</dbReference>
<accession>A0ABX8D7L8</accession>
<reference evidence="2 3" key="1">
    <citation type="submission" date="2021-05" db="EMBL/GenBank/DDBJ databases">
        <title>Novel species in genus Cellulomonas.</title>
        <authorList>
            <person name="Zhang G."/>
        </authorList>
    </citation>
    <scope>NUCLEOTIDE SEQUENCE [LARGE SCALE GENOMIC DNA]</scope>
    <source>
        <strain evidence="3">zg-ZUI222</strain>
    </source>
</reference>
<dbReference type="PROSITE" id="PS50994">
    <property type="entry name" value="INTEGRASE"/>
    <property type="match status" value="1"/>
</dbReference>
<proteinExistence type="predicted"/>
<dbReference type="InterPro" id="IPR036397">
    <property type="entry name" value="RNaseH_sf"/>
</dbReference>